<dbReference type="Gene3D" id="3.40.50.300">
    <property type="entry name" value="P-loop containing nucleotide triphosphate hydrolases"/>
    <property type="match status" value="2"/>
</dbReference>
<dbReference type="InterPro" id="IPR027417">
    <property type="entry name" value="P-loop_NTPase"/>
</dbReference>
<accession>A0A9W8DMU0</accession>
<dbReference type="GO" id="GO:0051239">
    <property type="term" value="P:regulation of multicellular organismal process"/>
    <property type="evidence" value="ECO:0007669"/>
    <property type="project" value="UniProtKB-ARBA"/>
</dbReference>
<dbReference type="InterPro" id="IPR035706">
    <property type="entry name" value="AAA_9"/>
</dbReference>
<dbReference type="PANTHER" id="PTHR11089:SF30">
    <property type="entry name" value="GUANINE NUCLEOTIDE-BINDING PROTEIN-LIKE 3 HOMOLOG"/>
    <property type="match status" value="1"/>
</dbReference>
<feature type="compositionally biased region" description="Acidic residues" evidence="6">
    <location>
        <begin position="125"/>
        <end position="138"/>
    </location>
</feature>
<dbReference type="PRINTS" id="PR00326">
    <property type="entry name" value="GTP1OBG"/>
</dbReference>
<dbReference type="PROSITE" id="PS51721">
    <property type="entry name" value="G_CP"/>
    <property type="match status" value="1"/>
</dbReference>
<dbReference type="AlphaFoldDB" id="A0A9W8DMU0"/>
<dbReference type="Pfam" id="PF01926">
    <property type="entry name" value="MMR_HSR1"/>
    <property type="match status" value="1"/>
</dbReference>
<feature type="compositionally biased region" description="Basic and acidic residues" evidence="6">
    <location>
        <begin position="115"/>
        <end position="124"/>
    </location>
</feature>
<sequence length="1053" mass="116938">MVPKKHASKRTTLRTKHKIKKRAAEKHRKERKEARKNPGGSHKSKKDPGIPALFPFKEKLLNQIEESKRKAEEERERQKLARQKEQLKRRQLGNNNGGAGGGIEELAQSAQSRAQEYDELHGDQDSDDSDLENGEIDDGALSGRKDNSRRAYYKEFRKVVDNADVILQVLDARDPMGTRSPQIERMIMNSGTNKRIILVLNKIDLVPREVVEKWLKYLRHSFPTLAFKASTQEQRSNLGHSGSKTTTNSGGGSGEKTSECVGAEALIQLLKNYCRNHKIKTAITVGAIGFPNVGKSSLINSLKRARVCGVGSTPGFTKSVQQIHLDKNIKLLDCPGIVFSLSSSSSTNNRRNKKRDPKEMAEIMLRNCVKVNLLEDPVTPVEVIVERCKPEQLQALYNIPPFQGGVRGFLLEVSKQRGRLKRGGVPDIEGAARIVLTDWNTGKIPFYTLPPHTTTTSVAVANSSTASGNVAATMVVPGTESNQAAEVVSQWAKEFDMDGLMRDLDSKILDETKTKGSFNQKFMVVDSSKPLDKEIEMAIENEDEEAGGSDGGESSGSEYMSAMEEDVPQAVPIVNNPTPIVNISMKSRKHQKDTEKVEPIMTEAEQLVNPQTNKTLKKQLKKNKKVRQRQEAAMLQGHGDDEDMVADEDYDFGEYFQKPGAAVSQAKSVEASADSELDTDEELKLEPNIVYVFLGGIQCLKAYLQSKSGGSHKLTVTSFLKHLESALRFGNPILIQDVEHLDPILNPILNHELCKTSGRVLICLVGNQDIDFSPAFALFLSTRDPSASFTVTRASLQSQCLNQVLQNERPDVEERRRDLIKLQGEYQLRLHALEKELLHALNDSQGNILDDDNVIATLETLKTEAAEITRKVEETDGIMAEVDHVTHLSSIHQFYQFSLDFFKTIFDEVVEANPNLKDVADPGARISILKRDLFRLCFRRAGVSLLHHDHLVLLMQLVIIKLNNDDDVTGSTETINGFESDLDFMLQSSDMGLNTVGSGQNNDSSSPGFTRIEHADISSRLLSEIDQLVDDNCCSKLGYGRAASTKRVLGCCL</sequence>
<dbReference type="InterPro" id="IPR006073">
    <property type="entry name" value="GTP-bd"/>
</dbReference>
<keyword evidence="4" id="KW-0342">GTP-binding</keyword>
<dbReference type="Pfam" id="PF12781">
    <property type="entry name" value="AAA_9"/>
    <property type="match status" value="1"/>
</dbReference>
<keyword evidence="5" id="KW-0539">Nucleus</keyword>
<evidence type="ECO:0000256" key="2">
    <source>
        <dbReference type="ARBA" id="ARBA00022741"/>
    </source>
</evidence>
<reference evidence="8" key="1">
    <citation type="submission" date="2022-07" db="EMBL/GenBank/DDBJ databases">
        <title>Phylogenomic reconstructions and comparative analyses of Kickxellomycotina fungi.</title>
        <authorList>
            <person name="Reynolds N.K."/>
            <person name="Stajich J.E."/>
            <person name="Barry K."/>
            <person name="Grigoriev I.V."/>
            <person name="Crous P."/>
            <person name="Smith M.E."/>
        </authorList>
    </citation>
    <scope>NUCLEOTIDE SEQUENCE</scope>
    <source>
        <strain evidence="8">NBRC 100468</strain>
    </source>
</reference>
<keyword evidence="3" id="KW-0175">Coiled coil</keyword>
<dbReference type="FunFam" id="3.40.50.300:FF:000571">
    <property type="entry name" value="Guanine nucleotide-binding protein-like NSN1"/>
    <property type="match status" value="1"/>
</dbReference>
<dbReference type="Gene3D" id="1.10.1580.10">
    <property type="match status" value="1"/>
</dbReference>
<dbReference type="EMBL" id="JANBPU010000083">
    <property type="protein sequence ID" value="KAJ1917018.1"/>
    <property type="molecule type" value="Genomic_DNA"/>
</dbReference>
<dbReference type="OrthoDB" id="10266128at2759"/>
<dbReference type="InterPro" id="IPR014813">
    <property type="entry name" value="Gnl3_N_dom"/>
</dbReference>
<name>A0A9W8DMU0_9FUNG</name>
<dbReference type="GO" id="GO:0005730">
    <property type="term" value="C:nucleolus"/>
    <property type="evidence" value="ECO:0007669"/>
    <property type="project" value="UniProtKB-SubCell"/>
</dbReference>
<dbReference type="InterPro" id="IPR030378">
    <property type="entry name" value="G_CP_dom"/>
</dbReference>
<evidence type="ECO:0000256" key="1">
    <source>
        <dbReference type="ARBA" id="ARBA00004604"/>
    </source>
</evidence>
<protein>
    <submittedName>
        <fullName evidence="8">Nuclear GTP-binding protein nug1</fullName>
    </submittedName>
</protein>
<dbReference type="FunFam" id="1.10.1580.10:FF:000002">
    <property type="entry name" value="Guanine nucleotide-binding protein-like 3 (nucleolar)-like"/>
    <property type="match status" value="1"/>
</dbReference>
<feature type="region of interest" description="Disordered" evidence="6">
    <location>
        <begin position="233"/>
        <end position="256"/>
    </location>
</feature>
<evidence type="ECO:0000259" key="7">
    <source>
        <dbReference type="PROSITE" id="PS51721"/>
    </source>
</evidence>
<comment type="caution">
    <text evidence="8">The sequence shown here is derived from an EMBL/GenBank/DDBJ whole genome shotgun (WGS) entry which is preliminary data.</text>
</comment>
<feature type="compositionally biased region" description="Basic and acidic residues" evidence="6">
    <location>
        <begin position="56"/>
        <end position="88"/>
    </location>
</feature>
<evidence type="ECO:0000313" key="8">
    <source>
        <dbReference type="EMBL" id="KAJ1917018.1"/>
    </source>
</evidence>
<dbReference type="InterPro" id="IPR050755">
    <property type="entry name" value="TRAFAC_YlqF/YawG_RiboMat"/>
</dbReference>
<dbReference type="Gene3D" id="6.10.140.1060">
    <property type="match status" value="1"/>
</dbReference>
<keyword evidence="2" id="KW-0547">Nucleotide-binding</keyword>
<dbReference type="InterPro" id="IPR023179">
    <property type="entry name" value="GTP-bd_ortho_bundle_sf"/>
</dbReference>
<evidence type="ECO:0000313" key="9">
    <source>
        <dbReference type="Proteomes" id="UP001150538"/>
    </source>
</evidence>
<evidence type="ECO:0000256" key="4">
    <source>
        <dbReference type="ARBA" id="ARBA00023134"/>
    </source>
</evidence>
<evidence type="ECO:0000256" key="3">
    <source>
        <dbReference type="ARBA" id="ARBA00023054"/>
    </source>
</evidence>
<feature type="domain" description="CP-type G" evidence="7">
    <location>
        <begin position="153"/>
        <end position="340"/>
    </location>
</feature>
<dbReference type="SUPFAM" id="SSF52540">
    <property type="entry name" value="P-loop containing nucleoside triphosphate hydrolases"/>
    <property type="match status" value="1"/>
</dbReference>
<keyword evidence="9" id="KW-1185">Reference proteome</keyword>
<dbReference type="GO" id="GO:0050793">
    <property type="term" value="P:regulation of developmental process"/>
    <property type="evidence" value="ECO:0007669"/>
    <property type="project" value="UniProtKB-ARBA"/>
</dbReference>
<organism evidence="8 9">
    <name type="scientific">Mycoemilia scoparia</name>
    <dbReference type="NCBI Taxonomy" id="417184"/>
    <lineage>
        <taxon>Eukaryota</taxon>
        <taxon>Fungi</taxon>
        <taxon>Fungi incertae sedis</taxon>
        <taxon>Zoopagomycota</taxon>
        <taxon>Kickxellomycotina</taxon>
        <taxon>Kickxellomycetes</taxon>
        <taxon>Kickxellales</taxon>
        <taxon>Kickxellaceae</taxon>
        <taxon>Mycoemilia</taxon>
    </lineage>
</organism>
<dbReference type="GO" id="GO:0005525">
    <property type="term" value="F:GTP binding"/>
    <property type="evidence" value="ECO:0007669"/>
    <property type="project" value="UniProtKB-KW"/>
</dbReference>
<evidence type="ECO:0000256" key="5">
    <source>
        <dbReference type="ARBA" id="ARBA00023242"/>
    </source>
</evidence>
<comment type="subcellular location">
    <subcellularLocation>
        <location evidence="1">Nucleus</location>
        <location evidence="1">Nucleolus</location>
    </subcellularLocation>
</comment>
<gene>
    <name evidence="8" type="primary">NUG1</name>
    <name evidence="8" type="ORF">H4219_003427</name>
</gene>
<dbReference type="Gene3D" id="1.10.8.1220">
    <property type="match status" value="1"/>
</dbReference>
<dbReference type="CDD" id="cd04178">
    <property type="entry name" value="Nucleostemin_like"/>
    <property type="match status" value="1"/>
</dbReference>
<feature type="region of interest" description="Disordered" evidence="6">
    <location>
        <begin position="1"/>
        <end position="144"/>
    </location>
</feature>
<dbReference type="Pfam" id="PF08701">
    <property type="entry name" value="GN3L_Grn1"/>
    <property type="match status" value="1"/>
</dbReference>
<evidence type="ECO:0000256" key="6">
    <source>
        <dbReference type="SAM" id="MobiDB-lite"/>
    </source>
</evidence>
<dbReference type="PANTHER" id="PTHR11089">
    <property type="entry name" value="GTP-BINDING PROTEIN-RELATED"/>
    <property type="match status" value="1"/>
</dbReference>
<proteinExistence type="predicted"/>
<feature type="compositionally biased region" description="Basic residues" evidence="6">
    <location>
        <begin position="1"/>
        <end position="30"/>
    </location>
</feature>
<dbReference type="Proteomes" id="UP001150538">
    <property type="component" value="Unassembled WGS sequence"/>
</dbReference>